<dbReference type="Gene3D" id="2.30.42.10">
    <property type="match status" value="1"/>
</dbReference>
<dbReference type="EMBL" id="CAKOGP040000702">
    <property type="protein sequence ID" value="CAJ1938300.1"/>
    <property type="molecule type" value="Genomic_DNA"/>
</dbReference>
<dbReference type="PROSITE" id="PS50106">
    <property type="entry name" value="PDZ"/>
    <property type="match status" value="1"/>
</dbReference>
<feature type="compositionally biased region" description="Basic and acidic residues" evidence="1">
    <location>
        <begin position="435"/>
        <end position="449"/>
    </location>
</feature>
<proteinExistence type="predicted"/>
<accession>A0AAD2FKS3</accession>
<sequence>MSTEIPSQQMNAMDEMLSHGSSSSFNLSTDAEDSEYENMRSRGVLPGTVTNLSSLDMSMSISAASNPTSNTGTDQETVFAALDDMTMPSVTTGSKEHSRTSALDPARSQQEEMARKLGLMPPPPPPASRLSTPEDEPGYIPSPSTNDRDFDNWALSPSTEASSDPASIKGIDSNPTSWAISPSTAASNDPLSAKSAGLNQYFGFDEKSMNISRTMIEHKAQRSNKMTSHNFPRTTTRKFTSPQPQASGSSVFSDGFADFADFESFNGWGKETKNSTTSTSFRGDFDRSFENVRPTSSTNQQQRSASVSSQGQTERSLSELLALAKSKDRNNGPSPNTANRSRRTTVASGSNSSVNSAPGYSALYLSQFHNVGKYNKGGYERDGMKPSSPRVANDETSVSDIIESLEVSNQMRRGSGKLNSNMSVGDASSSSISRLARERLREKRRKEYENSGVRSSDESDVSDNGAESWLFDGVAGALGPRGIAADLESLSGRSSRSKNSQGNRSHRSRHSRSRNSTARKPRTSNESTSSRESRHSRGSRYSHRSTRSFISQMSEQSRSVANDLLRLEMQLAMVGQENRDDIPVLGIGSSTVGRTAKGGSTARDRSRGKSYSSSQRTKSSSKRSKVTVIAPPGKLGIILANKADAQGTVVSGVRSSSALVDKISPGDRIIAIDGEDVSRITVSEITVIMSRKAEYERNLTVLTLNKSNDSRRHPDDDATPVKDPHRHEQDHHLSSQEDRSEHYRR</sequence>
<dbReference type="InterPro" id="IPR036034">
    <property type="entry name" value="PDZ_sf"/>
</dbReference>
<organism evidence="3 4">
    <name type="scientific">Cylindrotheca closterium</name>
    <dbReference type="NCBI Taxonomy" id="2856"/>
    <lineage>
        <taxon>Eukaryota</taxon>
        <taxon>Sar</taxon>
        <taxon>Stramenopiles</taxon>
        <taxon>Ochrophyta</taxon>
        <taxon>Bacillariophyta</taxon>
        <taxon>Bacillariophyceae</taxon>
        <taxon>Bacillariophycidae</taxon>
        <taxon>Bacillariales</taxon>
        <taxon>Bacillariaceae</taxon>
        <taxon>Cylindrotheca</taxon>
    </lineage>
</organism>
<evidence type="ECO:0000313" key="4">
    <source>
        <dbReference type="Proteomes" id="UP001295423"/>
    </source>
</evidence>
<feature type="compositionally biased region" description="Low complexity" evidence="1">
    <location>
        <begin position="489"/>
        <end position="503"/>
    </location>
</feature>
<dbReference type="InterPro" id="IPR001478">
    <property type="entry name" value="PDZ"/>
</dbReference>
<dbReference type="Pfam" id="PF00595">
    <property type="entry name" value="PDZ"/>
    <property type="match status" value="1"/>
</dbReference>
<name>A0AAD2FKS3_9STRA</name>
<feature type="compositionally biased region" description="Polar residues" evidence="1">
    <location>
        <begin position="1"/>
        <end position="11"/>
    </location>
</feature>
<comment type="caution">
    <text evidence="3">The sequence shown here is derived from an EMBL/GenBank/DDBJ whole genome shotgun (WGS) entry which is preliminary data.</text>
</comment>
<gene>
    <name evidence="3" type="ORF">CYCCA115_LOCUS6068</name>
</gene>
<feature type="region of interest" description="Disordered" evidence="1">
    <location>
        <begin position="581"/>
        <end position="625"/>
    </location>
</feature>
<feature type="compositionally biased region" description="Polar residues" evidence="1">
    <location>
        <begin position="155"/>
        <end position="165"/>
    </location>
</feature>
<reference evidence="3" key="1">
    <citation type="submission" date="2023-08" db="EMBL/GenBank/DDBJ databases">
        <authorList>
            <person name="Audoor S."/>
            <person name="Bilcke G."/>
        </authorList>
    </citation>
    <scope>NUCLEOTIDE SEQUENCE</scope>
</reference>
<feature type="domain" description="PDZ" evidence="2">
    <location>
        <begin position="633"/>
        <end position="689"/>
    </location>
</feature>
<feature type="region of interest" description="Disordered" evidence="1">
    <location>
        <begin position="220"/>
        <end position="252"/>
    </location>
</feature>
<keyword evidence="4" id="KW-1185">Reference proteome</keyword>
<feature type="region of interest" description="Disordered" evidence="1">
    <location>
        <begin position="88"/>
        <end position="175"/>
    </location>
</feature>
<feature type="compositionally biased region" description="Low complexity" evidence="1">
    <location>
        <begin position="18"/>
        <end position="28"/>
    </location>
</feature>
<dbReference type="Proteomes" id="UP001295423">
    <property type="component" value="Unassembled WGS sequence"/>
</dbReference>
<feature type="compositionally biased region" description="Basic residues" evidence="1">
    <location>
        <begin position="504"/>
        <end position="522"/>
    </location>
</feature>
<dbReference type="AlphaFoldDB" id="A0AAD2FKS3"/>
<feature type="region of interest" description="Disordered" evidence="1">
    <location>
        <begin position="377"/>
        <end position="464"/>
    </location>
</feature>
<evidence type="ECO:0000256" key="1">
    <source>
        <dbReference type="SAM" id="MobiDB-lite"/>
    </source>
</evidence>
<feature type="region of interest" description="Disordered" evidence="1">
    <location>
        <begin position="488"/>
        <end position="554"/>
    </location>
</feature>
<feature type="compositionally biased region" description="Low complexity" evidence="1">
    <location>
        <begin position="344"/>
        <end position="357"/>
    </location>
</feature>
<feature type="region of interest" description="Disordered" evidence="1">
    <location>
        <begin position="1"/>
        <end position="47"/>
    </location>
</feature>
<feature type="compositionally biased region" description="Polar residues" evidence="1">
    <location>
        <begin position="293"/>
        <end position="315"/>
    </location>
</feature>
<evidence type="ECO:0000259" key="2">
    <source>
        <dbReference type="PROSITE" id="PS50106"/>
    </source>
</evidence>
<feature type="compositionally biased region" description="Polar residues" evidence="1">
    <location>
        <begin position="223"/>
        <end position="252"/>
    </location>
</feature>
<protein>
    <recommendedName>
        <fullName evidence="2">PDZ domain-containing protein</fullName>
    </recommendedName>
</protein>
<dbReference type="SUPFAM" id="SSF50156">
    <property type="entry name" value="PDZ domain-like"/>
    <property type="match status" value="1"/>
</dbReference>
<evidence type="ECO:0000313" key="3">
    <source>
        <dbReference type="EMBL" id="CAJ1938300.1"/>
    </source>
</evidence>
<dbReference type="SMART" id="SM00228">
    <property type="entry name" value="PDZ"/>
    <property type="match status" value="1"/>
</dbReference>
<dbReference type="PANTHER" id="PTHR38909">
    <property type="entry name" value="G PROTEIN GAMMA DOMAIN-CONTAINING PROTEIN"/>
    <property type="match status" value="1"/>
</dbReference>
<feature type="compositionally biased region" description="Low complexity" evidence="1">
    <location>
        <begin position="609"/>
        <end position="618"/>
    </location>
</feature>
<dbReference type="PANTHER" id="PTHR38909:SF1">
    <property type="entry name" value="G PROTEIN GAMMA DOMAIN-CONTAINING PROTEIN"/>
    <property type="match status" value="1"/>
</dbReference>
<feature type="compositionally biased region" description="Basic residues" evidence="1">
    <location>
        <begin position="536"/>
        <end position="546"/>
    </location>
</feature>
<feature type="region of interest" description="Disordered" evidence="1">
    <location>
        <begin position="705"/>
        <end position="745"/>
    </location>
</feature>
<feature type="compositionally biased region" description="Polar residues" evidence="1">
    <location>
        <begin position="406"/>
        <end position="433"/>
    </location>
</feature>
<feature type="compositionally biased region" description="Basic and acidic residues" evidence="1">
    <location>
        <begin position="708"/>
        <end position="745"/>
    </location>
</feature>
<feature type="region of interest" description="Disordered" evidence="1">
    <location>
        <begin position="267"/>
        <end position="357"/>
    </location>
</feature>